<dbReference type="Proteomes" id="UP000078492">
    <property type="component" value="Unassembled WGS sequence"/>
</dbReference>
<dbReference type="SUPFAM" id="SSF53098">
    <property type="entry name" value="Ribonuclease H-like"/>
    <property type="match status" value="1"/>
</dbReference>
<dbReference type="InterPro" id="IPR027806">
    <property type="entry name" value="HARBI1_dom"/>
</dbReference>
<dbReference type="Pfam" id="PF13359">
    <property type="entry name" value="DDE_Tnp_4"/>
    <property type="match status" value="1"/>
</dbReference>
<comment type="cofactor">
    <cofactor evidence="1">
        <name>a divalent metal cation</name>
        <dbReference type="ChEBI" id="CHEBI:60240"/>
    </cofactor>
</comment>
<keyword evidence="2" id="KW-0479">Metal-binding</keyword>
<dbReference type="InterPro" id="IPR012337">
    <property type="entry name" value="RNaseH-like_sf"/>
</dbReference>
<dbReference type="GO" id="GO:0046983">
    <property type="term" value="F:protein dimerization activity"/>
    <property type="evidence" value="ECO:0007669"/>
    <property type="project" value="InterPro"/>
</dbReference>
<evidence type="ECO:0000313" key="5">
    <source>
        <dbReference type="EMBL" id="KYN26715.1"/>
    </source>
</evidence>
<feature type="domain" description="DDE Tnp4" evidence="4">
    <location>
        <begin position="178"/>
        <end position="246"/>
    </location>
</feature>
<reference evidence="5 6" key="1">
    <citation type="submission" date="2015-09" db="EMBL/GenBank/DDBJ databases">
        <title>Trachymyrmex cornetzi WGS genome.</title>
        <authorList>
            <person name="Nygaard S."/>
            <person name="Hu H."/>
            <person name="Boomsma J."/>
            <person name="Zhang G."/>
        </authorList>
    </citation>
    <scope>NUCLEOTIDE SEQUENCE [LARGE SCALE GENOMIC DNA]</scope>
    <source>
        <strain evidence="5">Tcor2-1</strain>
        <tissue evidence="5">Whole body</tissue>
    </source>
</reference>
<dbReference type="InterPro" id="IPR008906">
    <property type="entry name" value="HATC_C_dom"/>
</dbReference>
<protein>
    <submittedName>
        <fullName evidence="5">Putative nuclease HARBI1</fullName>
    </submittedName>
</protein>
<evidence type="ECO:0000256" key="2">
    <source>
        <dbReference type="ARBA" id="ARBA00022723"/>
    </source>
</evidence>
<feature type="domain" description="HAT C-terminal dimerisation" evidence="3">
    <location>
        <begin position="368"/>
        <end position="419"/>
    </location>
</feature>
<organism evidence="5 6">
    <name type="scientific">Trachymyrmex cornetzi</name>
    <dbReference type="NCBI Taxonomy" id="471704"/>
    <lineage>
        <taxon>Eukaryota</taxon>
        <taxon>Metazoa</taxon>
        <taxon>Ecdysozoa</taxon>
        <taxon>Arthropoda</taxon>
        <taxon>Hexapoda</taxon>
        <taxon>Insecta</taxon>
        <taxon>Pterygota</taxon>
        <taxon>Neoptera</taxon>
        <taxon>Endopterygota</taxon>
        <taxon>Hymenoptera</taxon>
        <taxon>Apocrita</taxon>
        <taxon>Aculeata</taxon>
        <taxon>Formicoidea</taxon>
        <taxon>Formicidae</taxon>
        <taxon>Myrmicinae</taxon>
        <taxon>Trachymyrmex</taxon>
    </lineage>
</organism>
<gene>
    <name evidence="5" type="ORF">ALC57_03904</name>
</gene>
<name>A0A151JLS3_9HYME</name>
<accession>A0A151JLS3</accession>
<dbReference type="PANTHER" id="PTHR37162:SF1">
    <property type="entry name" value="BED-TYPE DOMAIN-CONTAINING PROTEIN"/>
    <property type="match status" value="1"/>
</dbReference>
<evidence type="ECO:0000259" key="4">
    <source>
        <dbReference type="Pfam" id="PF13359"/>
    </source>
</evidence>
<proteinExistence type="predicted"/>
<dbReference type="PANTHER" id="PTHR37162">
    <property type="entry name" value="HAT FAMILY DIMERISATION DOMAINCONTAINING PROTEIN-RELATED"/>
    <property type="match status" value="1"/>
</dbReference>
<dbReference type="Pfam" id="PF05699">
    <property type="entry name" value="Dimer_Tnp_hAT"/>
    <property type="match status" value="1"/>
</dbReference>
<dbReference type="AlphaFoldDB" id="A0A151JLS3"/>
<dbReference type="GO" id="GO:0046872">
    <property type="term" value="F:metal ion binding"/>
    <property type="evidence" value="ECO:0007669"/>
    <property type="project" value="UniProtKB-KW"/>
</dbReference>
<dbReference type="EMBL" id="KQ978989">
    <property type="protein sequence ID" value="KYN26715.1"/>
    <property type="molecule type" value="Genomic_DNA"/>
</dbReference>
<dbReference type="STRING" id="471704.A0A151JLS3"/>
<sequence>MDAEQRQLFLLLCSGLLCYAKLSLLRKKTRKRRWWIRSLNNYEKHRNVGFHMNLFKEIRQTDHEQFFMYTRMWPHMFNELLTRVRPFLEKSGPRRPHSVQLKLALTLSFLAHGDSVNSKAWEFRIGRSTVYAIIHEVCRALWQALQPIVLPELDELKWSEVAEDFFEKWQFPNCVGALDGKHIRIEAPTHSGSQFFNYKKYFSIVLLAICDANHKFVWVDIGQCGGISDSGVWSNTELAARVREKLLCDRFTKMVVNYINSSPKRLAVFREFCECFEGKTLKLLKLSDTRWLSHHACVERLIKYWDTIKNFFQEAVVSEKTKSAENLLSIMNNVETKAYFLFLEYVLNFFNQFNAYFQASQTRIHVLQTKYPNLTNLLNAIQSLPNSNADPERMFSLLSNIKNKKCNKLSSTSVNASCVFKSALNAREETCLNMIIDEKHLSLMSTENLYASAAKKDKSTLRLYAADVNDVAGLLWAN</sequence>
<evidence type="ECO:0000259" key="3">
    <source>
        <dbReference type="Pfam" id="PF05699"/>
    </source>
</evidence>
<evidence type="ECO:0000256" key="1">
    <source>
        <dbReference type="ARBA" id="ARBA00001968"/>
    </source>
</evidence>
<keyword evidence="6" id="KW-1185">Reference proteome</keyword>
<evidence type="ECO:0000313" key="6">
    <source>
        <dbReference type="Proteomes" id="UP000078492"/>
    </source>
</evidence>